<proteinExistence type="predicted"/>
<dbReference type="Proteomes" id="UP000284706">
    <property type="component" value="Unassembled WGS sequence"/>
</dbReference>
<accession>A0A409YDD0</accession>
<sequence length="226" mass="25204">MQACTTKNGKYYHILHLAQMLSANFSTKFSKKASSVTSETSSIRSSAALVLKFRVAKRPAPIVIAPRLPSPQVDQGLSGWDEPPSANVFYVPNIYLQPPSPHGLGPKLIYEGYEMYVAQARPSFPCQWNGCKADISTYSSDFAAHLDSAHLSLPNNANTRTKCLWRNCGRTFVSDNAQKTRHKLKLHIKANHVRQKLIFCDHCDDVILECDYAGHLTSEHPEMDGN</sequence>
<reference evidence="1 2" key="1">
    <citation type="journal article" date="2018" name="Evol. Lett.">
        <title>Horizontal gene cluster transfer increased hallucinogenic mushroom diversity.</title>
        <authorList>
            <person name="Reynolds H.T."/>
            <person name="Vijayakumar V."/>
            <person name="Gluck-Thaler E."/>
            <person name="Korotkin H.B."/>
            <person name="Matheny P.B."/>
            <person name="Slot J.C."/>
        </authorList>
    </citation>
    <scope>NUCLEOTIDE SEQUENCE [LARGE SCALE GENOMIC DNA]</scope>
    <source>
        <strain evidence="1 2">SRW20</strain>
    </source>
</reference>
<dbReference type="Gene3D" id="3.30.160.60">
    <property type="entry name" value="Classic Zinc Finger"/>
    <property type="match status" value="1"/>
</dbReference>
<organism evidence="1 2">
    <name type="scientific">Gymnopilus dilepis</name>
    <dbReference type="NCBI Taxonomy" id="231916"/>
    <lineage>
        <taxon>Eukaryota</taxon>
        <taxon>Fungi</taxon>
        <taxon>Dikarya</taxon>
        <taxon>Basidiomycota</taxon>
        <taxon>Agaricomycotina</taxon>
        <taxon>Agaricomycetes</taxon>
        <taxon>Agaricomycetidae</taxon>
        <taxon>Agaricales</taxon>
        <taxon>Agaricineae</taxon>
        <taxon>Hymenogastraceae</taxon>
        <taxon>Gymnopilus</taxon>
    </lineage>
</organism>
<gene>
    <name evidence="1" type="ORF">CVT26_015617</name>
</gene>
<dbReference type="EMBL" id="NHYE01000971">
    <property type="protein sequence ID" value="PPR01016.1"/>
    <property type="molecule type" value="Genomic_DNA"/>
</dbReference>
<name>A0A409YDD0_9AGAR</name>
<comment type="caution">
    <text evidence="1">The sequence shown here is derived from an EMBL/GenBank/DDBJ whole genome shotgun (WGS) entry which is preliminary data.</text>
</comment>
<protein>
    <submittedName>
        <fullName evidence="1">Uncharacterized protein</fullName>
    </submittedName>
</protein>
<dbReference type="InParanoid" id="A0A409YDD0"/>
<evidence type="ECO:0000313" key="2">
    <source>
        <dbReference type="Proteomes" id="UP000284706"/>
    </source>
</evidence>
<dbReference type="AlphaFoldDB" id="A0A409YDD0"/>
<evidence type="ECO:0000313" key="1">
    <source>
        <dbReference type="EMBL" id="PPR01016.1"/>
    </source>
</evidence>
<keyword evidence="2" id="KW-1185">Reference proteome</keyword>